<dbReference type="Pfam" id="PF13788">
    <property type="entry name" value="DUF4180"/>
    <property type="match status" value="1"/>
</dbReference>
<proteinExistence type="predicted"/>
<evidence type="ECO:0000313" key="2">
    <source>
        <dbReference type="EMBL" id="AKG42854.1"/>
    </source>
</evidence>
<dbReference type="InterPro" id="IPR025438">
    <property type="entry name" value="DUF4180"/>
</dbReference>
<dbReference type="RefSeq" id="WP_030725858.1">
    <property type="nucleotide sequence ID" value="NZ_CP009922.3"/>
</dbReference>
<dbReference type="KEGG" id="sxi:SXIM_14700"/>
<sequence length="134" mass="14488">MTTDTGPAANSVQQLSGTQVLVCPADGPPVRDERAATDLIGEGWYLGATWVALPAARLGEDFFRLSTRVAGDIVQKFATYRLGLAVIGDISRQVEGSTPLRDFVRESNRGGQLWFLPDLDALRTRLAEQERAGG</sequence>
<dbReference type="Proteomes" id="UP000034034">
    <property type="component" value="Chromosome"/>
</dbReference>
<keyword evidence="3" id="KW-1185">Reference proteome</keyword>
<dbReference type="AlphaFoldDB" id="A0A0F7FS66"/>
<evidence type="ECO:0000313" key="3">
    <source>
        <dbReference type="Proteomes" id="UP000034034"/>
    </source>
</evidence>
<dbReference type="EMBL" id="CP009922">
    <property type="protein sequence ID" value="AKG42854.1"/>
    <property type="molecule type" value="Genomic_DNA"/>
</dbReference>
<dbReference type="STRING" id="408015.SXIM_14700"/>
<dbReference type="PATRIC" id="fig|408015.6.peg.1506"/>
<evidence type="ECO:0000259" key="1">
    <source>
        <dbReference type="Pfam" id="PF13788"/>
    </source>
</evidence>
<keyword evidence="2" id="KW-0378">Hydrolase</keyword>
<dbReference type="GO" id="GO:0016787">
    <property type="term" value="F:hydrolase activity"/>
    <property type="evidence" value="ECO:0007669"/>
    <property type="project" value="UniProtKB-KW"/>
</dbReference>
<feature type="domain" description="DUF4180" evidence="1">
    <location>
        <begin position="17"/>
        <end position="126"/>
    </location>
</feature>
<accession>A0A0F7FS66</accession>
<protein>
    <submittedName>
        <fullName evidence="2">Alpha/beta hydrolase</fullName>
    </submittedName>
</protein>
<reference evidence="2" key="1">
    <citation type="submission" date="2019-08" db="EMBL/GenBank/DDBJ databases">
        <title>Complete genome sequence of a mangrove-derived Streptomyces xiamenensis.</title>
        <authorList>
            <person name="Xu J."/>
        </authorList>
    </citation>
    <scope>NUCLEOTIDE SEQUENCE</scope>
    <source>
        <strain evidence="2">318</strain>
    </source>
</reference>
<organism evidence="2 3">
    <name type="scientific">Streptomyces xiamenensis</name>
    <dbReference type="NCBI Taxonomy" id="408015"/>
    <lineage>
        <taxon>Bacteria</taxon>
        <taxon>Bacillati</taxon>
        <taxon>Actinomycetota</taxon>
        <taxon>Actinomycetes</taxon>
        <taxon>Kitasatosporales</taxon>
        <taxon>Streptomycetaceae</taxon>
        <taxon>Streptomyces</taxon>
    </lineage>
</organism>
<dbReference type="HOGENOM" id="CLU_151995_0_0_11"/>
<gene>
    <name evidence="2" type="ORF">SXIM_14700</name>
</gene>
<name>A0A0F7FS66_9ACTN</name>